<dbReference type="EMBL" id="BAAAUD010000047">
    <property type="protein sequence ID" value="GAA2956678.1"/>
    <property type="molecule type" value="Genomic_DNA"/>
</dbReference>
<feature type="transmembrane region" description="Helical" evidence="2">
    <location>
        <begin position="422"/>
        <end position="442"/>
    </location>
</feature>
<keyword evidence="2" id="KW-0472">Membrane</keyword>
<evidence type="ECO:0008006" key="5">
    <source>
        <dbReference type="Google" id="ProtNLM"/>
    </source>
</evidence>
<gene>
    <name evidence="3" type="ORF">GCM10010446_47250</name>
</gene>
<dbReference type="Proteomes" id="UP001500403">
    <property type="component" value="Unassembled WGS sequence"/>
</dbReference>
<feature type="transmembrane region" description="Helical" evidence="2">
    <location>
        <begin position="37"/>
        <end position="57"/>
    </location>
</feature>
<evidence type="ECO:0000313" key="3">
    <source>
        <dbReference type="EMBL" id="GAA2956678.1"/>
    </source>
</evidence>
<evidence type="ECO:0000313" key="4">
    <source>
        <dbReference type="Proteomes" id="UP001500403"/>
    </source>
</evidence>
<protein>
    <recommendedName>
        <fullName evidence="5">Secreted protein</fullName>
    </recommendedName>
</protein>
<keyword evidence="4" id="KW-1185">Reference proteome</keyword>
<accession>A0ABN3XHD3</accession>
<comment type="caution">
    <text evidence="3">The sequence shown here is derived from an EMBL/GenBank/DDBJ whole genome shotgun (WGS) entry which is preliminary data.</text>
</comment>
<organism evidence="3 4">
    <name type="scientific">Streptomyces enissocaesilis</name>
    <dbReference type="NCBI Taxonomy" id="332589"/>
    <lineage>
        <taxon>Bacteria</taxon>
        <taxon>Bacillati</taxon>
        <taxon>Actinomycetota</taxon>
        <taxon>Actinomycetes</taxon>
        <taxon>Kitasatosporales</taxon>
        <taxon>Streptomycetaceae</taxon>
        <taxon>Streptomyces</taxon>
        <taxon>Streptomyces rochei group</taxon>
    </lineage>
</organism>
<feature type="transmembrane region" description="Helical" evidence="2">
    <location>
        <begin position="207"/>
        <end position="225"/>
    </location>
</feature>
<sequence length="449" mass="46988">MAHPSNGHGAQPPARSTAWSEGVARLRAGATTEPGRLRVIGAFVAVLVVAFGAATAWEISDRAAAADDVVNRSQPLSADAASIYRSLADADSAAASGFLAGAQEPQDVRERYEKDISTASALLVKAAAGTDGAGASGREIAALNEQLPQYTGLVERARANNRLGLPLGGAYLRYANERMTTELLPAAERLYTAETGRLGDDYDDARAWPFAALGLGILALGGLFWAQRRTYRRTNRVFNHGLLTASVASAVVLLWLGAGHTVARAGLEDAMAHGQESLEVLNDARIHSLNARANENLTLVARGAVLAEDGKRDLYESQYANGMKVLGQRLGQARGLADDPEGKGPVARATTKAEEWRERHAAARATDDGGDYEGALEKVIGDKGSTGASFNAVDASLEKALAHEQAEFTRAAESGRGALTGLPLGAAALAVLGATGAVLGIGRRLSEYR</sequence>
<proteinExistence type="predicted"/>
<feature type="transmembrane region" description="Helical" evidence="2">
    <location>
        <begin position="237"/>
        <end position="258"/>
    </location>
</feature>
<keyword evidence="2" id="KW-1133">Transmembrane helix</keyword>
<evidence type="ECO:0000256" key="1">
    <source>
        <dbReference type="SAM" id="MobiDB-lite"/>
    </source>
</evidence>
<feature type="region of interest" description="Disordered" evidence="1">
    <location>
        <begin position="1"/>
        <end position="20"/>
    </location>
</feature>
<evidence type="ECO:0000256" key="2">
    <source>
        <dbReference type="SAM" id="Phobius"/>
    </source>
</evidence>
<keyword evidence="2" id="KW-0812">Transmembrane</keyword>
<reference evidence="3 4" key="1">
    <citation type="journal article" date="2019" name="Int. J. Syst. Evol. Microbiol.">
        <title>The Global Catalogue of Microorganisms (GCM) 10K type strain sequencing project: providing services to taxonomists for standard genome sequencing and annotation.</title>
        <authorList>
            <consortium name="The Broad Institute Genomics Platform"/>
            <consortium name="The Broad Institute Genome Sequencing Center for Infectious Disease"/>
            <person name="Wu L."/>
            <person name="Ma J."/>
        </authorList>
    </citation>
    <scope>NUCLEOTIDE SEQUENCE [LARGE SCALE GENOMIC DNA]</scope>
    <source>
        <strain evidence="3 4">JCM 9088</strain>
    </source>
</reference>
<name>A0ABN3XHD3_9ACTN</name>